<feature type="domain" description="Protein kinase" evidence="4">
    <location>
        <begin position="69"/>
        <end position="344"/>
    </location>
</feature>
<name>A0AAE9JHI4_CAEBR</name>
<gene>
    <name evidence="5" type="ORF">L5515_012745</name>
</gene>
<evidence type="ECO:0000313" key="5">
    <source>
        <dbReference type="EMBL" id="UMM31147.1"/>
    </source>
</evidence>
<evidence type="ECO:0000256" key="3">
    <source>
        <dbReference type="SAM" id="Phobius"/>
    </source>
</evidence>
<sequence>MEDEESEEEEKDDVATPLRPTDAFPLKRRNSPYLQKLSDDHLKHLRELSAPSPTPTQCSTVSKHEFQNWRINEDVMKDMMHIGTICERHSLCKTSKYVYTATMASYTVTEWKLPTMTFDASEKISRAIEDLCQLRHKRLAPIYGYHWPNPNELMVFRAHVPQGTVADLVKRNALPQETALRYIVHVIDALAYLHEKKHVHGKLNASNLLLTISNDILIADPYIEGLPCAQKRRALLASPPEAFKSWESYPCLTPSSDIWSVGCVLVTMLTRYPPFLDHFMHFHGDALHRELVAEWTDRHRLVYSSRNLIPDATKDICDLVDQIFIVDPSRRPSAHSLLELHGCKSRKTSIRNSLASLANAKEPEPPKPIDEFYVDRENDEEHRQLENLIERAEKMQKQMIESGFLPFVRWYFSRILIFTILLIKWVGMVLCAAMSLAVVAGSVFFAIFLIYNGIQIACQCSLNEGFVVLIALILLPIIILLTTLCCNNSLDRYHADVESGKVERSRYVMKTPVKDIIVGGYILVEGKPDQDAPEENSRKIGIAEGISQLNRGVGFLRDVAKIA</sequence>
<dbReference type="PROSITE" id="PS50011">
    <property type="entry name" value="PROTEIN_KINASE_DOM"/>
    <property type="match status" value="1"/>
</dbReference>
<evidence type="ECO:0000313" key="6">
    <source>
        <dbReference type="Proteomes" id="UP000829354"/>
    </source>
</evidence>
<dbReference type="EMBL" id="CP092623">
    <property type="protein sequence ID" value="UMM31147.1"/>
    <property type="molecule type" value="Genomic_DNA"/>
</dbReference>
<organism evidence="5 6">
    <name type="scientific">Caenorhabditis briggsae</name>
    <dbReference type="NCBI Taxonomy" id="6238"/>
    <lineage>
        <taxon>Eukaryota</taxon>
        <taxon>Metazoa</taxon>
        <taxon>Ecdysozoa</taxon>
        <taxon>Nematoda</taxon>
        <taxon>Chromadorea</taxon>
        <taxon>Rhabditida</taxon>
        <taxon>Rhabditina</taxon>
        <taxon>Rhabditomorpha</taxon>
        <taxon>Rhabditoidea</taxon>
        <taxon>Rhabditidae</taxon>
        <taxon>Peloderinae</taxon>
        <taxon>Caenorhabditis</taxon>
    </lineage>
</organism>
<dbReference type="PANTHER" id="PTHR24361">
    <property type="entry name" value="MITOGEN-ACTIVATED KINASE KINASE KINASE"/>
    <property type="match status" value="1"/>
</dbReference>
<evidence type="ECO:0000259" key="4">
    <source>
        <dbReference type="PROSITE" id="PS50011"/>
    </source>
</evidence>
<protein>
    <recommendedName>
        <fullName evidence="4">Protein kinase domain-containing protein</fullName>
    </recommendedName>
</protein>
<dbReference type="GO" id="GO:0005524">
    <property type="term" value="F:ATP binding"/>
    <property type="evidence" value="ECO:0007669"/>
    <property type="project" value="InterPro"/>
</dbReference>
<dbReference type="InterPro" id="IPR000719">
    <property type="entry name" value="Prot_kinase_dom"/>
</dbReference>
<feature type="transmembrane region" description="Helical" evidence="3">
    <location>
        <begin position="466"/>
        <end position="484"/>
    </location>
</feature>
<keyword evidence="6" id="KW-1185">Reference proteome</keyword>
<feature type="compositionally biased region" description="Acidic residues" evidence="2">
    <location>
        <begin position="1"/>
        <end position="12"/>
    </location>
</feature>
<feature type="region of interest" description="Disordered" evidence="2">
    <location>
        <begin position="1"/>
        <end position="30"/>
    </location>
</feature>
<dbReference type="Pfam" id="PF00069">
    <property type="entry name" value="Pkinase"/>
    <property type="match status" value="1"/>
</dbReference>
<dbReference type="Gene3D" id="1.10.510.10">
    <property type="entry name" value="Transferase(Phosphotransferase) domain 1"/>
    <property type="match status" value="1"/>
</dbReference>
<dbReference type="InterPro" id="IPR011009">
    <property type="entry name" value="Kinase-like_dom_sf"/>
</dbReference>
<proteinExistence type="predicted"/>
<dbReference type="AlphaFoldDB" id="A0AAE9JHI4"/>
<dbReference type="InterPro" id="IPR053235">
    <property type="entry name" value="Ser_Thr_kinase"/>
</dbReference>
<keyword evidence="3" id="KW-1133">Transmembrane helix</keyword>
<dbReference type="SUPFAM" id="SSF56112">
    <property type="entry name" value="Protein kinase-like (PK-like)"/>
    <property type="match status" value="1"/>
</dbReference>
<feature type="transmembrane region" description="Helical" evidence="3">
    <location>
        <begin position="432"/>
        <end position="454"/>
    </location>
</feature>
<dbReference type="PANTHER" id="PTHR24361:SF824">
    <property type="entry name" value="SERINE_THREONINE-PROTEIN KINASE NEK6"/>
    <property type="match status" value="1"/>
</dbReference>
<evidence type="ECO:0000256" key="1">
    <source>
        <dbReference type="SAM" id="Coils"/>
    </source>
</evidence>
<evidence type="ECO:0000256" key="2">
    <source>
        <dbReference type="SAM" id="MobiDB-lite"/>
    </source>
</evidence>
<reference evidence="5 6" key="1">
    <citation type="submission" date="2022-04" db="EMBL/GenBank/DDBJ databases">
        <title>Chromosome-level reference genomes for two strains of Caenorhabditis briggsae: an improved platform for comparative genomics.</title>
        <authorList>
            <person name="Stevens L."/>
            <person name="Andersen E."/>
        </authorList>
    </citation>
    <scope>NUCLEOTIDE SEQUENCE [LARGE SCALE GENOMIC DNA]</scope>
    <source>
        <strain evidence="5">VX34</strain>
        <tissue evidence="5">Whole-organism</tissue>
    </source>
</reference>
<dbReference type="Proteomes" id="UP000829354">
    <property type="component" value="Chromosome IV"/>
</dbReference>
<keyword evidence="3" id="KW-0812">Transmembrane</keyword>
<dbReference type="GO" id="GO:0004672">
    <property type="term" value="F:protein kinase activity"/>
    <property type="evidence" value="ECO:0007669"/>
    <property type="project" value="InterPro"/>
</dbReference>
<keyword evidence="1" id="KW-0175">Coiled coil</keyword>
<feature type="transmembrane region" description="Helical" evidence="3">
    <location>
        <begin position="404"/>
        <end position="426"/>
    </location>
</feature>
<accession>A0AAE9JHI4</accession>
<feature type="coiled-coil region" evidence="1">
    <location>
        <begin position="375"/>
        <end position="402"/>
    </location>
</feature>
<keyword evidence="3" id="KW-0472">Membrane</keyword>